<dbReference type="InterPro" id="IPR021886">
    <property type="entry name" value="MgsA_C"/>
</dbReference>
<dbReference type="STRING" id="83771.SAMN02910357_01222"/>
<dbReference type="GO" id="GO:0006261">
    <property type="term" value="P:DNA-templated DNA replication"/>
    <property type="evidence" value="ECO:0007669"/>
    <property type="project" value="TreeGrafter"/>
</dbReference>
<dbReference type="SMART" id="SM00382">
    <property type="entry name" value="AAA"/>
    <property type="match status" value="1"/>
</dbReference>
<dbReference type="RefSeq" id="WP_078929301.1">
    <property type="nucleotide sequence ID" value="NZ_FUXX01000042.1"/>
</dbReference>
<evidence type="ECO:0000256" key="3">
    <source>
        <dbReference type="ARBA" id="ARBA00020776"/>
    </source>
</evidence>
<keyword evidence="5" id="KW-0547">Nucleotide-binding</keyword>
<organism evidence="8 9">
    <name type="scientific">Succinivibrio dextrinosolvens DSM 3072</name>
    <dbReference type="NCBI Taxonomy" id="1123324"/>
    <lineage>
        <taxon>Bacteria</taxon>
        <taxon>Pseudomonadati</taxon>
        <taxon>Pseudomonadota</taxon>
        <taxon>Gammaproteobacteria</taxon>
        <taxon>Aeromonadales</taxon>
        <taxon>Succinivibrionaceae</taxon>
        <taxon>Succinivibrio</taxon>
    </lineage>
</organism>
<evidence type="ECO:0000313" key="9">
    <source>
        <dbReference type="Proteomes" id="UP000242432"/>
    </source>
</evidence>
<dbReference type="FunFam" id="1.20.272.10:FF:000001">
    <property type="entry name" value="Putative AAA family ATPase"/>
    <property type="match status" value="1"/>
</dbReference>
<evidence type="ECO:0000256" key="6">
    <source>
        <dbReference type="ARBA" id="ARBA00022840"/>
    </source>
</evidence>
<dbReference type="GO" id="GO:0008047">
    <property type="term" value="F:enzyme activator activity"/>
    <property type="evidence" value="ECO:0007669"/>
    <property type="project" value="TreeGrafter"/>
</dbReference>
<dbReference type="InterPro" id="IPR003593">
    <property type="entry name" value="AAA+_ATPase"/>
</dbReference>
<name>A0A1T4VRD5_9GAMM</name>
<keyword evidence="9" id="KW-1185">Reference proteome</keyword>
<dbReference type="SUPFAM" id="SSF48019">
    <property type="entry name" value="post-AAA+ oligomerization domain-like"/>
    <property type="match status" value="1"/>
</dbReference>
<comment type="similarity">
    <text evidence="2">Belongs to the AAA ATPase family. RarA/MGS1/WRNIP1 subfamily.</text>
</comment>
<dbReference type="Proteomes" id="UP000242432">
    <property type="component" value="Unassembled WGS sequence"/>
</dbReference>
<dbReference type="InterPro" id="IPR008921">
    <property type="entry name" value="DNA_pol3_clamp-load_cplx_C"/>
</dbReference>
<dbReference type="AlphaFoldDB" id="A0A1T4VRD5"/>
<keyword evidence="4" id="KW-0235">DNA replication</keyword>
<keyword evidence="6" id="KW-0067">ATP-binding</keyword>
<dbReference type="SUPFAM" id="SSF52540">
    <property type="entry name" value="P-loop containing nucleoside triphosphate hydrolases"/>
    <property type="match status" value="1"/>
</dbReference>
<feature type="domain" description="AAA+ ATPase" evidence="7">
    <location>
        <begin position="67"/>
        <end position="183"/>
    </location>
</feature>
<reference evidence="9" key="1">
    <citation type="submission" date="2017-02" db="EMBL/GenBank/DDBJ databases">
        <authorList>
            <person name="Varghese N."/>
            <person name="Submissions S."/>
        </authorList>
    </citation>
    <scope>NUCLEOTIDE SEQUENCE [LARGE SCALE GENOMIC DNA]</scope>
    <source>
        <strain evidence="9">DSM 3072</strain>
    </source>
</reference>
<dbReference type="GO" id="GO:0000731">
    <property type="term" value="P:DNA synthesis involved in DNA repair"/>
    <property type="evidence" value="ECO:0007669"/>
    <property type="project" value="TreeGrafter"/>
</dbReference>
<comment type="function">
    <text evidence="1">DNA-dependent ATPase that plays important roles in cellular responses to stalled DNA replication processes.</text>
</comment>
<dbReference type="InterPro" id="IPR032423">
    <property type="entry name" value="AAA_assoc_2"/>
</dbReference>
<dbReference type="Gene3D" id="1.10.3710.10">
    <property type="entry name" value="DNA polymerase III clamp loader subunits, C-terminal domain"/>
    <property type="match status" value="1"/>
</dbReference>
<dbReference type="GO" id="GO:0016887">
    <property type="term" value="F:ATP hydrolysis activity"/>
    <property type="evidence" value="ECO:0007669"/>
    <property type="project" value="InterPro"/>
</dbReference>
<dbReference type="Gene3D" id="1.20.272.10">
    <property type="match status" value="1"/>
</dbReference>
<dbReference type="EMBL" id="FUXX01000042">
    <property type="protein sequence ID" value="SKA67415.1"/>
    <property type="molecule type" value="Genomic_DNA"/>
</dbReference>
<evidence type="ECO:0000313" key="8">
    <source>
        <dbReference type="EMBL" id="SKA67415.1"/>
    </source>
</evidence>
<dbReference type="Gene3D" id="3.40.50.300">
    <property type="entry name" value="P-loop containing nucleotide triphosphate hydrolases"/>
    <property type="match status" value="1"/>
</dbReference>
<evidence type="ECO:0000256" key="5">
    <source>
        <dbReference type="ARBA" id="ARBA00022741"/>
    </source>
</evidence>
<sequence>MSANQTDLFAAIEQEQKDKESLGNPEQIDDFAPLASRLRPQSVDEYIGQSHLIAKGRPLRTILDKGQCYSMVLWGPPGVGKTTLALLFAKSCNAYFEQIPAVTSGIKDIREAVDRALLRKQRGVKTLLFVDEVHRFNKTQQDAFLPHIENGTITFIGATTENPSFSLNSALLSRARVYVLQKLNEEESKSLIHYALNSERGLKKEDIHLADGVEKAIVDLAGGDARYLLNILEMASDLAAPYKEGGKILTLAMVGAVAGRKLINYDKNGDAYYELISAFHKSVRGSAADAALYWYSRILEAGGDPLYVARRLLAIATEDIGLADPRAMTVCLNAWDIFERVGPAEGERAIAEATVYCALAPKSNHLYEAFGKAREDAKNHGDLEVPIYLRNAPTKLMEDMGYKKGYRYAHDFEGAYAAGESFFPEELTGTVYYHPSDRGAEVTYTKKIEYLRQRDAAEQDKRYPAGFIGKKVSHS</sequence>
<dbReference type="InterPro" id="IPR003959">
    <property type="entry name" value="ATPase_AAA_core"/>
</dbReference>
<dbReference type="InterPro" id="IPR051314">
    <property type="entry name" value="AAA_ATPase_RarA/MGS1/WRNIP1"/>
</dbReference>
<evidence type="ECO:0000256" key="4">
    <source>
        <dbReference type="ARBA" id="ARBA00022705"/>
    </source>
</evidence>
<accession>A0A1T4VRD5</accession>
<dbReference type="FunFam" id="3.40.50.300:FF:000137">
    <property type="entry name" value="Replication-associated recombination protein A"/>
    <property type="match status" value="1"/>
</dbReference>
<dbReference type="Pfam" id="PF12002">
    <property type="entry name" value="MgsA_C"/>
    <property type="match status" value="1"/>
</dbReference>
<dbReference type="PANTHER" id="PTHR13779:SF7">
    <property type="entry name" value="ATPASE WRNIP1"/>
    <property type="match status" value="1"/>
</dbReference>
<gene>
    <name evidence="8" type="ORF">SAMN02745213_01946</name>
</gene>
<evidence type="ECO:0000259" key="7">
    <source>
        <dbReference type="SMART" id="SM00382"/>
    </source>
</evidence>
<dbReference type="Pfam" id="PF00004">
    <property type="entry name" value="AAA"/>
    <property type="match status" value="1"/>
</dbReference>
<dbReference type="CDD" id="cd18139">
    <property type="entry name" value="HLD_clamp_RarA"/>
    <property type="match status" value="1"/>
</dbReference>
<dbReference type="GO" id="GO:0005524">
    <property type="term" value="F:ATP binding"/>
    <property type="evidence" value="ECO:0007669"/>
    <property type="project" value="UniProtKB-KW"/>
</dbReference>
<protein>
    <recommendedName>
        <fullName evidence="3">Replication-associated recombination protein A</fullName>
    </recommendedName>
</protein>
<dbReference type="InterPro" id="IPR027417">
    <property type="entry name" value="P-loop_NTPase"/>
</dbReference>
<dbReference type="CDD" id="cd00009">
    <property type="entry name" value="AAA"/>
    <property type="match status" value="1"/>
</dbReference>
<dbReference type="GO" id="GO:0003677">
    <property type="term" value="F:DNA binding"/>
    <property type="evidence" value="ECO:0007669"/>
    <property type="project" value="InterPro"/>
</dbReference>
<dbReference type="Gene3D" id="1.10.8.60">
    <property type="match status" value="1"/>
</dbReference>
<dbReference type="Pfam" id="PF16193">
    <property type="entry name" value="AAA_assoc_2"/>
    <property type="match status" value="1"/>
</dbReference>
<evidence type="ECO:0000256" key="2">
    <source>
        <dbReference type="ARBA" id="ARBA00008959"/>
    </source>
</evidence>
<dbReference type="GO" id="GO:0017116">
    <property type="term" value="F:single-stranded DNA helicase activity"/>
    <property type="evidence" value="ECO:0007669"/>
    <property type="project" value="TreeGrafter"/>
</dbReference>
<evidence type="ECO:0000256" key="1">
    <source>
        <dbReference type="ARBA" id="ARBA00002393"/>
    </source>
</evidence>
<proteinExistence type="inferred from homology"/>
<dbReference type="PANTHER" id="PTHR13779">
    <property type="entry name" value="WERNER HELICASE-INTERACTING PROTEIN 1 FAMILY MEMBER"/>
    <property type="match status" value="1"/>
</dbReference>